<dbReference type="EMBL" id="JACSQZ010000019">
    <property type="protein sequence ID" value="MBD7914918.1"/>
    <property type="molecule type" value="Genomic_DNA"/>
</dbReference>
<keyword evidence="5" id="KW-1185">Reference proteome</keyword>
<name>A0ABR8Q3D4_9CLOT</name>
<evidence type="ECO:0000313" key="5">
    <source>
        <dbReference type="Proteomes" id="UP000640335"/>
    </source>
</evidence>
<evidence type="ECO:0000256" key="1">
    <source>
        <dbReference type="ARBA" id="ARBA00023125"/>
    </source>
</evidence>
<dbReference type="Gene3D" id="1.10.357.10">
    <property type="entry name" value="Tetracycline Repressor, domain 2"/>
    <property type="match status" value="1"/>
</dbReference>
<gene>
    <name evidence="4" type="ORF">H9660_07135</name>
</gene>
<feature type="domain" description="HTH tetR-type" evidence="3">
    <location>
        <begin position="3"/>
        <end position="63"/>
    </location>
</feature>
<dbReference type="InterPro" id="IPR039532">
    <property type="entry name" value="TetR_C_Firmicutes"/>
</dbReference>
<dbReference type="Pfam" id="PF14278">
    <property type="entry name" value="TetR_C_8"/>
    <property type="match status" value="1"/>
</dbReference>
<dbReference type="PANTHER" id="PTHR43479">
    <property type="entry name" value="ACREF/ENVCD OPERON REPRESSOR-RELATED"/>
    <property type="match status" value="1"/>
</dbReference>
<accession>A0ABR8Q3D4</accession>
<protein>
    <submittedName>
        <fullName evidence="4">TetR/AcrR family transcriptional regulator C-terminal domain-containing protein</fullName>
    </submittedName>
</protein>
<keyword evidence="1 2" id="KW-0238">DNA-binding</keyword>
<evidence type="ECO:0000313" key="4">
    <source>
        <dbReference type="EMBL" id="MBD7914918.1"/>
    </source>
</evidence>
<feature type="DNA-binding region" description="H-T-H motif" evidence="2">
    <location>
        <begin position="26"/>
        <end position="45"/>
    </location>
</feature>
<dbReference type="SUPFAM" id="SSF46689">
    <property type="entry name" value="Homeodomain-like"/>
    <property type="match status" value="1"/>
</dbReference>
<dbReference type="Proteomes" id="UP000640335">
    <property type="component" value="Unassembled WGS sequence"/>
</dbReference>
<organism evidence="4 5">
    <name type="scientific">Clostridium gallinarum</name>
    <dbReference type="NCBI Taxonomy" id="2762246"/>
    <lineage>
        <taxon>Bacteria</taxon>
        <taxon>Bacillati</taxon>
        <taxon>Bacillota</taxon>
        <taxon>Clostridia</taxon>
        <taxon>Eubacteriales</taxon>
        <taxon>Clostridiaceae</taxon>
        <taxon>Clostridium</taxon>
    </lineage>
</organism>
<dbReference type="RefSeq" id="WP_191749682.1">
    <property type="nucleotide sequence ID" value="NZ_JACSQZ010000019.1"/>
</dbReference>
<dbReference type="PANTHER" id="PTHR43479:SF7">
    <property type="entry name" value="TETR-FAMILY TRANSCRIPTIONAL REGULATOR"/>
    <property type="match status" value="1"/>
</dbReference>
<reference evidence="4 5" key="1">
    <citation type="submission" date="2020-08" db="EMBL/GenBank/DDBJ databases">
        <title>A Genomic Blueprint of the Chicken Gut Microbiome.</title>
        <authorList>
            <person name="Gilroy R."/>
            <person name="Ravi A."/>
            <person name="Getino M."/>
            <person name="Pursley I."/>
            <person name="Horton D.L."/>
            <person name="Alikhan N.-F."/>
            <person name="Baker D."/>
            <person name="Gharbi K."/>
            <person name="Hall N."/>
            <person name="Watson M."/>
            <person name="Adriaenssens E.M."/>
            <person name="Foster-Nyarko E."/>
            <person name="Jarju S."/>
            <person name="Secka A."/>
            <person name="Antonio M."/>
            <person name="Oren A."/>
            <person name="Chaudhuri R."/>
            <person name="La Ragione R.M."/>
            <person name="Hildebrand F."/>
            <person name="Pallen M.J."/>
        </authorList>
    </citation>
    <scope>NUCLEOTIDE SEQUENCE [LARGE SCALE GENOMIC DNA]</scope>
    <source>
        <strain evidence="4 5">Sa3CUN1</strain>
    </source>
</reference>
<evidence type="ECO:0000256" key="2">
    <source>
        <dbReference type="PROSITE-ProRule" id="PRU00335"/>
    </source>
</evidence>
<dbReference type="InterPro" id="IPR001647">
    <property type="entry name" value="HTH_TetR"/>
</dbReference>
<dbReference type="PROSITE" id="PS50977">
    <property type="entry name" value="HTH_TETR_2"/>
    <property type="match status" value="1"/>
</dbReference>
<comment type="caution">
    <text evidence="4">The sequence shown here is derived from an EMBL/GenBank/DDBJ whole genome shotgun (WGS) entry which is preliminary data.</text>
</comment>
<dbReference type="InterPro" id="IPR050624">
    <property type="entry name" value="HTH-type_Tx_Regulator"/>
</dbReference>
<proteinExistence type="predicted"/>
<dbReference type="InterPro" id="IPR009057">
    <property type="entry name" value="Homeodomain-like_sf"/>
</dbReference>
<evidence type="ECO:0000259" key="3">
    <source>
        <dbReference type="PROSITE" id="PS50977"/>
    </source>
</evidence>
<sequence length="191" mass="22354">MAISVKEILANGMLELCEIKSLEKITIKELLIKTGVSRQTFYNHFLDKNDLIQYIYLSKIIPEYSDNQVENMNFHDSLLASLKRMKEYHNFMKQACLIDTQNCLKDYIFEHCKEFDLNWHQKLYGKKEMPSALRFATEYHAMASSSMVLSWILSDMPSSCEEMAELINQLRSIGMEKLFKDGDIGKNPYIR</sequence>